<evidence type="ECO:0000256" key="5">
    <source>
        <dbReference type="ARBA" id="ARBA00023136"/>
    </source>
</evidence>
<keyword evidence="4" id="KW-0798">TonB box</keyword>
<dbReference type="PROSITE" id="PS01156">
    <property type="entry name" value="TONB_DEPENDENT_REC_2"/>
    <property type="match status" value="1"/>
</dbReference>
<organism evidence="8">
    <name type="scientific">bioreactor metagenome</name>
    <dbReference type="NCBI Taxonomy" id="1076179"/>
    <lineage>
        <taxon>unclassified sequences</taxon>
        <taxon>metagenomes</taxon>
        <taxon>ecological metagenomes</taxon>
    </lineage>
</organism>
<dbReference type="SUPFAM" id="SSF56935">
    <property type="entry name" value="Porins"/>
    <property type="match status" value="1"/>
</dbReference>
<comment type="subcellular location">
    <subcellularLocation>
        <location evidence="1">Cell outer membrane</location>
        <topology evidence="1">Multi-pass membrane protein</topology>
    </subcellularLocation>
</comment>
<dbReference type="PROSITE" id="PS52016">
    <property type="entry name" value="TONB_DEPENDENT_REC_3"/>
    <property type="match status" value="1"/>
</dbReference>
<dbReference type="InterPro" id="IPR010917">
    <property type="entry name" value="TonB_rcpt_CS"/>
</dbReference>
<evidence type="ECO:0000256" key="2">
    <source>
        <dbReference type="ARBA" id="ARBA00022448"/>
    </source>
</evidence>
<evidence type="ECO:0000256" key="3">
    <source>
        <dbReference type="ARBA" id="ARBA00022692"/>
    </source>
</evidence>
<keyword evidence="6" id="KW-0998">Cell outer membrane</keyword>
<reference evidence="8" key="1">
    <citation type="submission" date="2019-08" db="EMBL/GenBank/DDBJ databases">
        <authorList>
            <person name="Kucharzyk K."/>
            <person name="Murdoch R.W."/>
            <person name="Higgins S."/>
            <person name="Loffler F."/>
        </authorList>
    </citation>
    <scope>NUCLEOTIDE SEQUENCE</scope>
</reference>
<accession>A0A645G4S4</accession>
<sequence>MRTQPLQGVSVQAAYFRNKYDNLIAVGSIAGGSTPLSQGKALFEGLELAADASLSNGVFSRVAYTWLPTAEQTEAFRNVANGAVVGVQGKRQAYAPEHTLTTALGYGIGPFKGQVEAQYVGSQYSDFANTVAPTADGQKGEIAAYTVWNATLDYRFDRSLSAFVTGKNLFDKTYIVDRTRGIQVGMPRLIQIGVKYAF</sequence>
<evidence type="ECO:0000256" key="1">
    <source>
        <dbReference type="ARBA" id="ARBA00004571"/>
    </source>
</evidence>
<dbReference type="PANTHER" id="PTHR30442:SF0">
    <property type="entry name" value="FE(3+) DICITRATE TRANSPORT PROTEIN FECA"/>
    <property type="match status" value="1"/>
</dbReference>
<dbReference type="EMBL" id="VSSQ01069950">
    <property type="protein sequence ID" value="MPN21871.1"/>
    <property type="molecule type" value="Genomic_DNA"/>
</dbReference>
<dbReference type="GO" id="GO:0009279">
    <property type="term" value="C:cell outer membrane"/>
    <property type="evidence" value="ECO:0007669"/>
    <property type="project" value="UniProtKB-SubCell"/>
</dbReference>
<comment type="caution">
    <text evidence="8">The sequence shown here is derived from an EMBL/GenBank/DDBJ whole genome shotgun (WGS) entry which is preliminary data.</text>
</comment>
<evidence type="ECO:0000256" key="6">
    <source>
        <dbReference type="ARBA" id="ARBA00023237"/>
    </source>
</evidence>
<keyword evidence="5" id="KW-0472">Membrane</keyword>
<evidence type="ECO:0000313" key="8">
    <source>
        <dbReference type="EMBL" id="MPN21871.1"/>
    </source>
</evidence>
<dbReference type="GO" id="GO:0033214">
    <property type="term" value="P:siderophore-iron import into cell"/>
    <property type="evidence" value="ECO:0007669"/>
    <property type="project" value="TreeGrafter"/>
</dbReference>
<dbReference type="InterPro" id="IPR036942">
    <property type="entry name" value="Beta-barrel_TonB_sf"/>
</dbReference>
<keyword evidence="3" id="KW-0812">Transmembrane</keyword>
<dbReference type="InterPro" id="IPR039426">
    <property type="entry name" value="TonB-dep_rcpt-like"/>
</dbReference>
<keyword evidence="2" id="KW-0813">Transport</keyword>
<gene>
    <name evidence="8" type="primary">fecA_1</name>
    <name evidence="8" type="ORF">SDC9_169253</name>
</gene>
<dbReference type="Pfam" id="PF00593">
    <property type="entry name" value="TonB_dep_Rec_b-barrel"/>
    <property type="match status" value="1"/>
</dbReference>
<evidence type="ECO:0000256" key="4">
    <source>
        <dbReference type="ARBA" id="ARBA00023077"/>
    </source>
</evidence>
<protein>
    <submittedName>
        <fullName evidence="8">Fe(3+) dicitrate transport protein FecA</fullName>
    </submittedName>
</protein>
<dbReference type="PANTHER" id="PTHR30442">
    <property type="entry name" value="IRON III DICITRATE TRANSPORT PROTEIN FECA"/>
    <property type="match status" value="1"/>
</dbReference>
<dbReference type="InterPro" id="IPR000531">
    <property type="entry name" value="Beta-barrel_TonB"/>
</dbReference>
<dbReference type="AlphaFoldDB" id="A0A645G4S4"/>
<feature type="domain" description="TonB-dependent receptor-like beta-barrel" evidence="7">
    <location>
        <begin position="9"/>
        <end position="169"/>
    </location>
</feature>
<name>A0A645G4S4_9ZZZZ</name>
<evidence type="ECO:0000259" key="7">
    <source>
        <dbReference type="Pfam" id="PF00593"/>
    </source>
</evidence>
<dbReference type="Gene3D" id="2.40.170.20">
    <property type="entry name" value="TonB-dependent receptor, beta-barrel domain"/>
    <property type="match status" value="1"/>
</dbReference>
<proteinExistence type="predicted"/>